<evidence type="ECO:0000313" key="2">
    <source>
        <dbReference type="EMBL" id="SKC71886.1"/>
    </source>
</evidence>
<dbReference type="EMBL" id="FUZT01000006">
    <property type="protein sequence ID" value="SKC71886.1"/>
    <property type="molecule type" value="Genomic_DNA"/>
</dbReference>
<dbReference type="EMBL" id="FUZT01000008">
    <property type="protein sequence ID" value="SKC80106.1"/>
    <property type="molecule type" value="Genomic_DNA"/>
</dbReference>
<name>A0A1T5KY00_9FIRM</name>
<dbReference type="OrthoDB" id="1857922at2"/>
<reference evidence="1 4" key="2">
    <citation type="submission" date="2017-02" db="EMBL/GenBank/DDBJ databases">
        <authorList>
            <person name="Peterson S.W."/>
        </authorList>
    </citation>
    <scope>NUCLEOTIDE SEQUENCE [LARGE SCALE GENOMIC DNA]</scope>
    <source>
        <strain evidence="1 4">M1</strain>
    </source>
</reference>
<dbReference type="RefSeq" id="WP_079491506.1">
    <property type="nucleotide sequence ID" value="NZ_FUZT01000005.1"/>
</dbReference>
<gene>
    <name evidence="1" type="ORF">SAMN02194393_02124</name>
    <name evidence="2" type="ORF">SAMN02194393_02528</name>
    <name evidence="3" type="ORF">SAMN02194393_03435</name>
</gene>
<dbReference type="AlphaFoldDB" id="A0A1T5KY00"/>
<dbReference type="EMBL" id="FUZT01000005">
    <property type="protein sequence ID" value="SKC68058.1"/>
    <property type="molecule type" value="Genomic_DNA"/>
</dbReference>
<reference evidence="4" key="1">
    <citation type="submission" date="2017-02" db="EMBL/GenBank/DDBJ databases">
        <authorList>
            <person name="Varghese N."/>
            <person name="Submissions S."/>
        </authorList>
    </citation>
    <scope>NUCLEOTIDE SEQUENCE [LARGE SCALE GENOMIC DNA]</scope>
    <source>
        <strain evidence="4">M1</strain>
    </source>
</reference>
<evidence type="ECO:0000313" key="1">
    <source>
        <dbReference type="EMBL" id="SKC68058.1"/>
    </source>
</evidence>
<keyword evidence="4" id="KW-1185">Reference proteome</keyword>
<accession>A0A1T5KY00</accession>
<sequence length="101" mass="11516">MKTLTNIGIRKQAQRFINSLSHATYELNGDEKQIDIFKSSIDDNTVKIYVYLDDSVEGEIDNIKLIDIDGDAIAHASRVFIKPSQKGLYTVFKYRFVEVEG</sequence>
<evidence type="ECO:0000313" key="3">
    <source>
        <dbReference type="EMBL" id="SKC80106.1"/>
    </source>
</evidence>
<organism evidence="1 4">
    <name type="scientific">Maledivibacter halophilus</name>
    <dbReference type="NCBI Taxonomy" id="36842"/>
    <lineage>
        <taxon>Bacteria</taxon>
        <taxon>Bacillati</taxon>
        <taxon>Bacillota</taxon>
        <taxon>Clostridia</taxon>
        <taxon>Peptostreptococcales</taxon>
        <taxon>Caminicellaceae</taxon>
        <taxon>Maledivibacter</taxon>
    </lineage>
</organism>
<protein>
    <submittedName>
        <fullName evidence="1">Uncharacterized protein</fullName>
    </submittedName>
</protein>
<dbReference type="STRING" id="36842.SAMN02194393_02124"/>
<dbReference type="Proteomes" id="UP000190285">
    <property type="component" value="Unassembled WGS sequence"/>
</dbReference>
<proteinExistence type="predicted"/>
<evidence type="ECO:0000313" key="4">
    <source>
        <dbReference type="Proteomes" id="UP000190285"/>
    </source>
</evidence>